<keyword evidence="2" id="KW-0805">Transcription regulation</keyword>
<name>A0AAU9SZE0_THLAR</name>
<dbReference type="InterPro" id="IPR038538">
    <property type="entry name" value="MTERF_sf"/>
</dbReference>
<keyword evidence="5" id="KW-1185">Reference proteome</keyword>
<keyword evidence="2" id="KW-0806">Transcription termination</keyword>
<dbReference type="GO" id="GO:0006353">
    <property type="term" value="P:DNA-templated transcription termination"/>
    <property type="evidence" value="ECO:0007669"/>
    <property type="project" value="UniProtKB-KW"/>
</dbReference>
<comment type="similarity">
    <text evidence="1">Belongs to the mTERF family.</text>
</comment>
<evidence type="ECO:0000256" key="3">
    <source>
        <dbReference type="ARBA" id="ARBA00022946"/>
    </source>
</evidence>
<dbReference type="FunFam" id="1.25.70.10:FF:000026">
    <property type="entry name" value="Mitochondrial transcription termination factor family protein"/>
    <property type="match status" value="1"/>
</dbReference>
<dbReference type="PANTHER" id="PTHR13068:SF223">
    <property type="entry name" value="MITOCHONDRIAL TRANSCRIPTION TERMINATION FACTOR FAMILY PROTEIN"/>
    <property type="match status" value="1"/>
</dbReference>
<dbReference type="SMART" id="SM00733">
    <property type="entry name" value="Mterf"/>
    <property type="match status" value="6"/>
</dbReference>
<organism evidence="4 5">
    <name type="scientific">Thlaspi arvense</name>
    <name type="common">Field penny-cress</name>
    <dbReference type="NCBI Taxonomy" id="13288"/>
    <lineage>
        <taxon>Eukaryota</taxon>
        <taxon>Viridiplantae</taxon>
        <taxon>Streptophyta</taxon>
        <taxon>Embryophyta</taxon>
        <taxon>Tracheophyta</taxon>
        <taxon>Spermatophyta</taxon>
        <taxon>Magnoliopsida</taxon>
        <taxon>eudicotyledons</taxon>
        <taxon>Gunneridae</taxon>
        <taxon>Pentapetalae</taxon>
        <taxon>rosids</taxon>
        <taxon>malvids</taxon>
        <taxon>Brassicales</taxon>
        <taxon>Brassicaceae</taxon>
        <taxon>Thlaspideae</taxon>
        <taxon>Thlaspi</taxon>
    </lineage>
</organism>
<gene>
    <name evidence="4" type="ORF">TAV2_LOCUS22435</name>
</gene>
<evidence type="ECO:0000256" key="1">
    <source>
        <dbReference type="ARBA" id="ARBA00007692"/>
    </source>
</evidence>
<protein>
    <submittedName>
        <fullName evidence="4">Uncharacterized protein</fullName>
    </submittedName>
</protein>
<dbReference type="AlphaFoldDB" id="A0AAU9SZE0"/>
<sequence length="395" mass="44906">MIARFNIVIQLGFLFRASESFVPLASDSSRLRAPILKLSRFWISTALAASATAEPALCETLNENSTIKFEDHHPKDSTDVLRRWGCSDCDISKIFQRRPGLRKADIANLQLKLDLLRGLGITSSDLVKIINCRPRFLSGSLNRHFDERLDYLQAFFGSREVLLKAIVRNPSLLTYDFHNKIKPVIATYSELGVSRQDLIQILLARPTLIPRTSLCNEKLDYINRTGVPKHSKLYKHVVAVIAISRIETIREKLANLEKFGFSEDEVLDLFGRTPLVLTLSIDKIQRNMTFVLGTMKLPARVVLDHPFLLFLNLEAALKPRILLAGKIEDMGLDPQIKGPALLRALRMKEKRFVNAFINCHPKNVADELMQFYRNAKCVKRLAESSKKNLHKGFPF</sequence>
<keyword evidence="3" id="KW-0809">Transit peptide</keyword>
<dbReference type="Proteomes" id="UP000836841">
    <property type="component" value="Unassembled WGS sequence"/>
</dbReference>
<proteinExistence type="inferred from homology"/>
<dbReference type="PANTHER" id="PTHR13068">
    <property type="entry name" value="CGI-12 PROTEIN-RELATED"/>
    <property type="match status" value="1"/>
</dbReference>
<keyword evidence="2" id="KW-0804">Transcription</keyword>
<comment type="caution">
    <text evidence="4">The sequence shown here is derived from an EMBL/GenBank/DDBJ whole genome shotgun (WGS) entry which is preliminary data.</text>
</comment>
<reference evidence="4 5" key="1">
    <citation type="submission" date="2022-03" db="EMBL/GenBank/DDBJ databases">
        <authorList>
            <person name="Nunn A."/>
            <person name="Chopra R."/>
            <person name="Nunn A."/>
            <person name="Contreras Garrido A."/>
        </authorList>
    </citation>
    <scope>NUCLEOTIDE SEQUENCE [LARGE SCALE GENOMIC DNA]</scope>
</reference>
<evidence type="ECO:0000256" key="2">
    <source>
        <dbReference type="ARBA" id="ARBA00022472"/>
    </source>
</evidence>
<accession>A0AAU9SZE0</accession>
<evidence type="ECO:0000313" key="4">
    <source>
        <dbReference type="EMBL" id="CAH2075749.1"/>
    </source>
</evidence>
<evidence type="ECO:0000313" key="5">
    <source>
        <dbReference type="Proteomes" id="UP000836841"/>
    </source>
</evidence>
<dbReference type="GO" id="GO:0005737">
    <property type="term" value="C:cytoplasm"/>
    <property type="evidence" value="ECO:0007669"/>
    <property type="project" value="UniProtKB-ARBA"/>
</dbReference>
<dbReference type="GO" id="GO:0003676">
    <property type="term" value="F:nucleic acid binding"/>
    <property type="evidence" value="ECO:0007669"/>
    <property type="project" value="InterPro"/>
</dbReference>
<dbReference type="Gene3D" id="1.25.70.10">
    <property type="entry name" value="Transcription termination factor 3, mitochondrial"/>
    <property type="match status" value="1"/>
</dbReference>
<dbReference type="InterPro" id="IPR003690">
    <property type="entry name" value="MTERF"/>
</dbReference>
<dbReference type="EMBL" id="CAJVSB020000878">
    <property type="protein sequence ID" value="CAH2075749.1"/>
    <property type="molecule type" value="Genomic_DNA"/>
</dbReference>
<dbReference type="Pfam" id="PF02536">
    <property type="entry name" value="mTERF"/>
    <property type="match status" value="1"/>
</dbReference>